<evidence type="ECO:0000313" key="1">
    <source>
        <dbReference type="EMBL" id="CAG8504980.1"/>
    </source>
</evidence>
<comment type="caution">
    <text evidence="1">The sequence shown here is derived from an EMBL/GenBank/DDBJ whole genome shotgun (WGS) entry which is preliminary data.</text>
</comment>
<dbReference type="InterPro" id="IPR043129">
    <property type="entry name" value="ATPase_NBD"/>
</dbReference>
<dbReference type="EMBL" id="CAJVPP010000699">
    <property type="protein sequence ID" value="CAG8504980.1"/>
    <property type="molecule type" value="Genomic_DNA"/>
</dbReference>
<evidence type="ECO:0000313" key="2">
    <source>
        <dbReference type="Proteomes" id="UP000789375"/>
    </source>
</evidence>
<dbReference type="PANTHER" id="PTHR14187:SF5">
    <property type="entry name" value="HEAT SHOCK 70 KDA PROTEIN 12A"/>
    <property type="match status" value="1"/>
</dbReference>
<keyword evidence="2" id="KW-1185">Reference proteome</keyword>
<dbReference type="Gene3D" id="3.30.420.40">
    <property type="match status" value="2"/>
</dbReference>
<name>A0A9N8ZS55_FUNMO</name>
<dbReference type="AlphaFoldDB" id="A0A9N8ZS55"/>
<proteinExistence type="predicted"/>
<dbReference type="PANTHER" id="PTHR14187">
    <property type="entry name" value="ALPHA KINASE/ELONGATION FACTOR 2 KINASE"/>
    <property type="match status" value="1"/>
</dbReference>
<accession>A0A9N8ZS55</accession>
<sequence length="628" mass="72632">MQQLKQLDADEINKKFSERSWRKYKKSPELKEEIPKPESFFEVEDSIRVVIGFDFGTTYSGFTYCHVSEEKNLCSNDLWHGEVGQLKTNTVLQYDDEYNNVRSWGAPALVKKPNRRDRNRNNENKPVELFKLHLENILDNFKPKLSVDYKKAITDYIREIGKVIKETISIRWPKIDFFEHVLLVLTVPAEFSEKTKAIMRMCVYDAGLTKDECSKNLQFTTEPEAAAVYCMKNRTGSYTTRKYVLFESYFVLNILTHLLNHLNALANFMIVDCGGGTVDLTTRKFINEEELGEITERTGDFCGSTFIDTEFIKYLRKKLGDKPMDSLKEKHYGQMQYLIQHFCKSGKIPFTGDDPNFLYELDIQDTVPVLKQYITDENIINTLDDWVVEIDFETMKLIFEPVIQKILLMIKAQLDNAQETCSAMFLVGGFSESRYLQNRIKQEFLHRVNNISVPIQPMAAIARGAVIYGLSIKSNNLNNIGDDDNLKCIISSRVLKYTYGIKSRYKWVNGDPVSRRTHDGYISKFSLLARRGTKMNVNQEITRSRVPIYPNQTKVTHYIYYTREYDGIYCDDPGMKLLGKLHADLPGSGLNRPVLFGLTFGQMEFVATSKNKLTGQSYRTTFKYNLED</sequence>
<dbReference type="SUPFAM" id="SSF53067">
    <property type="entry name" value="Actin-like ATPase domain"/>
    <property type="match status" value="2"/>
</dbReference>
<dbReference type="Proteomes" id="UP000789375">
    <property type="component" value="Unassembled WGS sequence"/>
</dbReference>
<dbReference type="Gene3D" id="3.90.640.10">
    <property type="entry name" value="Actin, Chain A, domain 4"/>
    <property type="match status" value="1"/>
</dbReference>
<reference evidence="1" key="1">
    <citation type="submission" date="2021-06" db="EMBL/GenBank/DDBJ databases">
        <authorList>
            <person name="Kallberg Y."/>
            <person name="Tangrot J."/>
            <person name="Rosling A."/>
        </authorList>
    </citation>
    <scope>NUCLEOTIDE SEQUENCE</scope>
    <source>
        <strain evidence="1">87-6 pot B 2015</strain>
    </source>
</reference>
<organism evidence="1 2">
    <name type="scientific">Funneliformis mosseae</name>
    <name type="common">Endomycorrhizal fungus</name>
    <name type="synonym">Glomus mosseae</name>
    <dbReference type="NCBI Taxonomy" id="27381"/>
    <lineage>
        <taxon>Eukaryota</taxon>
        <taxon>Fungi</taxon>
        <taxon>Fungi incertae sedis</taxon>
        <taxon>Mucoromycota</taxon>
        <taxon>Glomeromycotina</taxon>
        <taxon>Glomeromycetes</taxon>
        <taxon>Glomerales</taxon>
        <taxon>Glomeraceae</taxon>
        <taxon>Funneliformis</taxon>
    </lineage>
</organism>
<gene>
    <name evidence="1" type="ORF">FMOSSE_LOCUS4237</name>
</gene>
<protein>
    <submittedName>
        <fullName evidence="1">9395_t:CDS:1</fullName>
    </submittedName>
</protein>